<dbReference type="EMBL" id="JADVKH010000008">
    <property type="protein sequence ID" value="MBJ9686531.1"/>
    <property type="molecule type" value="Genomic_DNA"/>
</dbReference>
<protein>
    <recommendedName>
        <fullName evidence="3">Transposase</fullName>
    </recommendedName>
</protein>
<accession>A0ABS1ASS5</accession>
<evidence type="ECO:0000313" key="1">
    <source>
        <dbReference type="EMBL" id="MBJ9686531.1"/>
    </source>
</evidence>
<proteinExistence type="predicted"/>
<gene>
    <name evidence="1" type="ORF">I5589_05485</name>
</gene>
<evidence type="ECO:0008006" key="3">
    <source>
        <dbReference type="Google" id="ProtNLM"/>
    </source>
</evidence>
<organism evidence="1 2">
    <name type="scientific">Burkholderia vietnamiensis</name>
    <dbReference type="NCBI Taxonomy" id="60552"/>
    <lineage>
        <taxon>Bacteria</taxon>
        <taxon>Pseudomonadati</taxon>
        <taxon>Pseudomonadota</taxon>
        <taxon>Betaproteobacteria</taxon>
        <taxon>Burkholderiales</taxon>
        <taxon>Burkholderiaceae</taxon>
        <taxon>Burkholderia</taxon>
        <taxon>Burkholderia cepacia complex</taxon>
    </lineage>
</organism>
<evidence type="ECO:0000313" key="2">
    <source>
        <dbReference type="Proteomes" id="UP000808215"/>
    </source>
</evidence>
<keyword evidence="2" id="KW-1185">Reference proteome</keyword>
<dbReference type="RefSeq" id="WP_200091039.1">
    <property type="nucleotide sequence ID" value="NZ_JADVKH010000008.1"/>
</dbReference>
<comment type="caution">
    <text evidence="1">The sequence shown here is derived from an EMBL/GenBank/DDBJ whole genome shotgun (WGS) entry which is preliminary data.</text>
</comment>
<name>A0ABS1ASS5_BURVI</name>
<dbReference type="Proteomes" id="UP000808215">
    <property type="component" value="Unassembled WGS sequence"/>
</dbReference>
<sequence length="84" mass="9916">MKVIWRVVFVVRRWCVRSGGRNLLQLVKIRVPQDVRHLVLRYLKWQASDLSVDFRNPQDAGRGTEKDSHGDTLYWRPLAHYAAD</sequence>
<reference evidence="1 2" key="1">
    <citation type="submission" date="2020-11" db="EMBL/GenBank/DDBJ databases">
        <title>Enhanced detection system for hospital associated transmission using whole genome sequencing surveillance.</title>
        <authorList>
            <person name="Harrison L.H."/>
            <person name="Van Tyne D."/>
            <person name="Marsh J.W."/>
            <person name="Griffith M.P."/>
            <person name="Snyder D.J."/>
            <person name="Cooper V.S."/>
            <person name="Mustapha M."/>
        </authorList>
    </citation>
    <scope>NUCLEOTIDE SEQUENCE [LARGE SCALE GENOMIC DNA]</scope>
    <source>
        <strain evidence="1 2">BC00020</strain>
    </source>
</reference>